<keyword evidence="3" id="KW-1185">Reference proteome</keyword>
<name>A0A023BVD7_9FLAO</name>
<dbReference type="InterPro" id="IPR011990">
    <property type="entry name" value="TPR-like_helical_dom_sf"/>
</dbReference>
<dbReference type="Gene3D" id="1.25.40.10">
    <property type="entry name" value="Tetratricopeptide repeat domain"/>
    <property type="match status" value="1"/>
</dbReference>
<feature type="chain" id="PRO_5001512370" evidence="1">
    <location>
        <begin position="25"/>
        <end position="471"/>
    </location>
</feature>
<gene>
    <name evidence="2" type="ORF">ATO12_17645</name>
</gene>
<evidence type="ECO:0000313" key="2">
    <source>
        <dbReference type="EMBL" id="EZH73758.1"/>
    </source>
</evidence>
<sequence length="471" mass="53627">MIHKKMIFRIVLLCCFLIVLSNCGSYHTKSTLFQAKIQQGDMQGAMEVIEENKFLGKPRNHLLYLLEKGKLAYLAGDYTLSNELLNEADLFIESNKRAIGNQVLGILLNPEKETYKGEDFEKVAIHYYKALNYIFLNQYDEAIVEAKRISLQLQKINESYPPEKKNRYNDDAFAHILQGLLYEASGDLNNAFIAYRNAVDLYLENQGTYIGVNIPEQLCQDMFHTASAMGFTDEIERYEKLLNTTYIPKKTTEGGEAIIFWENGLAPYKDETFYTFTILPGNEIGFLTIINEDLSLNLPLPIPTGGDNNSDFSDLDIFNVAYPKYVSQQSLYNNAEVQLDSVSYSFQLTQDYEEIAFKTLKDRTFREIGKIALRLGTKKVSEYIVKNQNNDLGALLGVFNALTEGADTRNWQSLPNKIFYTRIPLKKGENSLTVKLHTNQGEFTSKNIKIQGNGGIQFEKITTPRISHPSQ</sequence>
<dbReference type="STRING" id="1317122.ATO12_17645"/>
<organism evidence="2 3">
    <name type="scientific">Aquimarina atlantica</name>
    <dbReference type="NCBI Taxonomy" id="1317122"/>
    <lineage>
        <taxon>Bacteria</taxon>
        <taxon>Pseudomonadati</taxon>
        <taxon>Bacteroidota</taxon>
        <taxon>Flavobacteriia</taxon>
        <taxon>Flavobacteriales</taxon>
        <taxon>Flavobacteriaceae</taxon>
        <taxon>Aquimarina</taxon>
    </lineage>
</organism>
<keyword evidence="1" id="KW-0732">Signal</keyword>
<dbReference type="SUPFAM" id="SSF48452">
    <property type="entry name" value="TPR-like"/>
    <property type="match status" value="1"/>
</dbReference>
<feature type="signal peptide" evidence="1">
    <location>
        <begin position="1"/>
        <end position="24"/>
    </location>
</feature>
<evidence type="ECO:0000256" key="1">
    <source>
        <dbReference type="SAM" id="SignalP"/>
    </source>
</evidence>
<accession>A0A023BVD7</accession>
<reference evidence="2 3" key="1">
    <citation type="submission" date="2014-04" db="EMBL/GenBank/DDBJ databases">
        <title>Aquimarina sp. 22II-S11-z7 Genome Sequencing.</title>
        <authorList>
            <person name="Lai Q."/>
        </authorList>
    </citation>
    <scope>NUCLEOTIDE SEQUENCE [LARGE SCALE GENOMIC DNA]</scope>
    <source>
        <strain evidence="2 3">22II-S11-z7</strain>
    </source>
</reference>
<dbReference type="eggNOG" id="COG3014">
    <property type="taxonomic scope" value="Bacteria"/>
</dbReference>
<evidence type="ECO:0000313" key="3">
    <source>
        <dbReference type="Proteomes" id="UP000023541"/>
    </source>
</evidence>
<dbReference type="EMBL" id="AQRA01000005">
    <property type="protein sequence ID" value="EZH73758.1"/>
    <property type="molecule type" value="Genomic_DNA"/>
</dbReference>
<dbReference type="OrthoDB" id="9769023at2"/>
<protein>
    <submittedName>
        <fullName evidence="2">Uncharacterized protein</fullName>
    </submittedName>
</protein>
<comment type="caution">
    <text evidence="2">The sequence shown here is derived from an EMBL/GenBank/DDBJ whole genome shotgun (WGS) entry which is preliminary data.</text>
</comment>
<dbReference type="Proteomes" id="UP000023541">
    <property type="component" value="Unassembled WGS sequence"/>
</dbReference>
<dbReference type="AlphaFoldDB" id="A0A023BVD7"/>
<proteinExistence type="predicted"/>